<gene>
    <name evidence="3" type="ORF">T10_76</name>
</gene>
<evidence type="ECO:0000313" key="4">
    <source>
        <dbReference type="Proteomes" id="UP000054843"/>
    </source>
</evidence>
<evidence type="ECO:0000313" key="3">
    <source>
        <dbReference type="EMBL" id="KRZ73815.1"/>
    </source>
</evidence>
<comment type="caution">
    <text evidence="3">The sequence shown here is derived from an EMBL/GenBank/DDBJ whole genome shotgun (WGS) entry which is preliminary data.</text>
</comment>
<keyword evidence="4" id="KW-1185">Reference proteome</keyword>
<feature type="transmembrane region" description="Helical" evidence="2">
    <location>
        <begin position="405"/>
        <end position="430"/>
    </location>
</feature>
<evidence type="ECO:0000256" key="2">
    <source>
        <dbReference type="SAM" id="Phobius"/>
    </source>
</evidence>
<dbReference type="Proteomes" id="UP000054843">
    <property type="component" value="Unassembled WGS sequence"/>
</dbReference>
<organism evidence="3 4">
    <name type="scientific">Trichinella papuae</name>
    <dbReference type="NCBI Taxonomy" id="268474"/>
    <lineage>
        <taxon>Eukaryota</taxon>
        <taxon>Metazoa</taxon>
        <taxon>Ecdysozoa</taxon>
        <taxon>Nematoda</taxon>
        <taxon>Enoplea</taxon>
        <taxon>Dorylaimia</taxon>
        <taxon>Trichinellida</taxon>
        <taxon>Trichinellidae</taxon>
        <taxon>Trichinella</taxon>
    </lineage>
</organism>
<evidence type="ECO:0000256" key="1">
    <source>
        <dbReference type="SAM" id="MobiDB-lite"/>
    </source>
</evidence>
<proteinExistence type="predicted"/>
<reference evidence="3 4" key="1">
    <citation type="submission" date="2015-01" db="EMBL/GenBank/DDBJ databases">
        <title>Evolution of Trichinella species and genotypes.</title>
        <authorList>
            <person name="Korhonen P.K."/>
            <person name="Edoardo P."/>
            <person name="Giuseppe L.R."/>
            <person name="Gasser R.B."/>
        </authorList>
    </citation>
    <scope>NUCLEOTIDE SEQUENCE [LARGE SCALE GENOMIC DNA]</scope>
    <source>
        <strain evidence="3">ISS1980</strain>
    </source>
</reference>
<dbReference type="EMBL" id="JYDO01000058">
    <property type="protein sequence ID" value="KRZ73815.1"/>
    <property type="molecule type" value="Genomic_DNA"/>
</dbReference>
<keyword evidence="2" id="KW-0812">Transmembrane</keyword>
<accession>A0A0V1MPT1</accession>
<dbReference type="AlphaFoldDB" id="A0A0V1MPT1"/>
<feature type="region of interest" description="Disordered" evidence="1">
    <location>
        <begin position="305"/>
        <end position="335"/>
    </location>
</feature>
<name>A0A0V1MPT1_9BILA</name>
<sequence>MDLEILKRRRKVLKGRTVRLCRDLYTFVHEARPHAETSRTIDALSKYLEHFQNAHGAMEVTTDDAEERKMTSEKCGIRRLTMAKLSTRNLAKFSGNVLEFLSCWEHFKAGIHGIIQLEDVSKFIYLPSILEGERLKAMKRVSLVIEHHIQALLDVRPNEKRKLRDLHGELLRHVRSLEKLGRRASENEYASDFILTISKRLLPETILRQWEDKNHNGISKYMKSGGTVCRRGSVSRTFCLQTSPKEADDSTATFLQLQIPQWQNLIDEKVFDEDWFLLFNSETSKTNEEAKSALEDVQCATAEISSEDEALEQESPLVPRGKGSKIEDDKRESGEVPIDEALNVHEWNVSVDASSLIAGGQSIESAQEAKVALNEPVIEKEKHSGHENVLDSNTWLRSFLLNEGIYYAFSAMILLIAPHIMSGWAVYVVYKVLFLINTNLLYKQEGHFNKWPYSVNVTHFELITD</sequence>
<protein>
    <submittedName>
        <fullName evidence="3">Uncharacterized protein</fullName>
    </submittedName>
</protein>
<keyword evidence="2" id="KW-0472">Membrane</keyword>
<keyword evidence="2" id="KW-1133">Transmembrane helix</keyword>
<feature type="compositionally biased region" description="Basic and acidic residues" evidence="1">
    <location>
        <begin position="324"/>
        <end position="334"/>
    </location>
</feature>